<organism evidence="3">
    <name type="scientific">candidate division WOR-3 bacterium</name>
    <dbReference type="NCBI Taxonomy" id="2052148"/>
    <lineage>
        <taxon>Bacteria</taxon>
        <taxon>Bacteria division WOR-3</taxon>
    </lineage>
</organism>
<proteinExistence type="inferred from homology"/>
<dbReference type="EMBL" id="DTHJ01000104">
    <property type="protein sequence ID" value="HHS62941.1"/>
    <property type="molecule type" value="Genomic_DNA"/>
</dbReference>
<comment type="similarity">
    <text evidence="1">Belongs to the HupF/HypC family.</text>
</comment>
<accession>A0A7C6EHH6</accession>
<dbReference type="GO" id="GO:0051604">
    <property type="term" value="P:protein maturation"/>
    <property type="evidence" value="ECO:0007669"/>
    <property type="project" value="TreeGrafter"/>
</dbReference>
<reference evidence="3" key="1">
    <citation type="journal article" date="2020" name="mSystems">
        <title>Genome- and Community-Level Interaction Insights into Carbon Utilization and Element Cycling Functions of Hydrothermarchaeota in Hydrothermal Sediment.</title>
        <authorList>
            <person name="Zhou Z."/>
            <person name="Liu Y."/>
            <person name="Xu W."/>
            <person name="Pan J."/>
            <person name="Luo Z.H."/>
            <person name="Li M."/>
        </authorList>
    </citation>
    <scope>NUCLEOTIDE SEQUENCE [LARGE SCALE GENOMIC DNA]</scope>
    <source>
        <strain evidence="2">SpSt-258</strain>
        <strain evidence="3">SpSt-783</strain>
    </source>
</reference>
<dbReference type="Pfam" id="PF01455">
    <property type="entry name" value="HupF_HypC"/>
    <property type="match status" value="1"/>
</dbReference>
<comment type="caution">
    <text evidence="3">The sequence shown here is derived from an EMBL/GenBank/DDBJ whole genome shotgun (WGS) entry which is preliminary data.</text>
</comment>
<dbReference type="EMBL" id="DSKY01000022">
    <property type="protein sequence ID" value="HDY60001.1"/>
    <property type="molecule type" value="Genomic_DNA"/>
</dbReference>
<dbReference type="SUPFAM" id="SSF159127">
    <property type="entry name" value="HupF/HypC-like"/>
    <property type="match status" value="1"/>
</dbReference>
<dbReference type="Gene3D" id="2.30.30.140">
    <property type="match status" value="1"/>
</dbReference>
<dbReference type="GO" id="GO:0005506">
    <property type="term" value="F:iron ion binding"/>
    <property type="evidence" value="ECO:0007669"/>
    <property type="project" value="TreeGrafter"/>
</dbReference>
<evidence type="ECO:0000256" key="1">
    <source>
        <dbReference type="ARBA" id="ARBA00006018"/>
    </source>
</evidence>
<dbReference type="PANTHER" id="PTHR35177:SF2">
    <property type="entry name" value="HYDROGENASE MATURATION FACTOR HYBG"/>
    <property type="match status" value="1"/>
</dbReference>
<dbReference type="PANTHER" id="PTHR35177">
    <property type="entry name" value="HYDROGENASE MATURATION FACTOR HYBG"/>
    <property type="match status" value="1"/>
</dbReference>
<dbReference type="PRINTS" id="PR00445">
    <property type="entry name" value="HUPFHYPC"/>
</dbReference>
<dbReference type="FunFam" id="2.30.30.140:FF:000022">
    <property type="entry name" value="Hydrogenase assembly chaperone HybG"/>
    <property type="match status" value="1"/>
</dbReference>
<dbReference type="NCBIfam" id="TIGR00074">
    <property type="entry name" value="hypC_hupF"/>
    <property type="match status" value="1"/>
</dbReference>
<evidence type="ECO:0000313" key="2">
    <source>
        <dbReference type="EMBL" id="HDY60001.1"/>
    </source>
</evidence>
<dbReference type="InterPro" id="IPR001109">
    <property type="entry name" value="Hydrogenase_HupF/HypC"/>
</dbReference>
<name>A0A7C6EHH6_UNCW3</name>
<gene>
    <name evidence="2" type="ORF">ENP86_10740</name>
    <name evidence="3" type="ORF">ENV70_04940</name>
</gene>
<protein>
    <submittedName>
        <fullName evidence="3">HypC/HybG/HupF family hydrogenase formation chaperone</fullName>
    </submittedName>
</protein>
<dbReference type="GO" id="GO:1902670">
    <property type="term" value="F:carbon dioxide binding"/>
    <property type="evidence" value="ECO:0007669"/>
    <property type="project" value="TreeGrafter"/>
</dbReference>
<evidence type="ECO:0000313" key="3">
    <source>
        <dbReference type="EMBL" id="HHS62941.1"/>
    </source>
</evidence>
<dbReference type="AlphaFoldDB" id="A0A7C6EHH6"/>
<sequence length="73" mass="8137">MCLAVVGRIEKIDGDMAIAEIMGVRREISIVLTPEVKVGDYVMIHAGFAINPIDEKEAIETEKLLREVAKYSF</sequence>